<organism evidence="3 4">
    <name type="scientific">Janibacter indicus</name>
    <dbReference type="NCBI Taxonomy" id="857417"/>
    <lineage>
        <taxon>Bacteria</taxon>
        <taxon>Bacillati</taxon>
        <taxon>Actinomycetota</taxon>
        <taxon>Actinomycetes</taxon>
        <taxon>Micrococcales</taxon>
        <taxon>Intrasporangiaceae</taxon>
        <taxon>Janibacter</taxon>
    </lineage>
</organism>
<dbReference type="EMBL" id="CP013290">
    <property type="protein sequence ID" value="APH01957.1"/>
    <property type="molecule type" value="Genomic_DNA"/>
</dbReference>
<dbReference type="NCBIfam" id="NF001270">
    <property type="entry name" value="PRK00228.2-2"/>
    <property type="match status" value="1"/>
</dbReference>
<dbReference type="KEGG" id="jte:ASJ30_10830"/>
<accession>A0A1L3MHU0</accession>
<dbReference type="Pfam" id="PF02622">
    <property type="entry name" value="DUF179"/>
    <property type="match status" value="1"/>
</dbReference>
<dbReference type="HAMAP" id="MF_00758">
    <property type="entry name" value="UPF0301"/>
    <property type="match status" value="1"/>
</dbReference>
<keyword evidence="4" id="KW-1185">Reference proteome</keyword>
<evidence type="ECO:0000313" key="3">
    <source>
        <dbReference type="EMBL" id="APH01957.1"/>
    </source>
</evidence>
<sequence length="185" mass="19930">MDTSLAGKLLVATPDLTDDLFARSVVLVLQHDDETAEGVILNRPLDTPVDDVLPGWQSGASAPQRVFQGGPVQLDSAIGIAGLPGDQEPPPGIKRLFGAISLVDLDSPQEIIWPQVSALRIFAGYSGWSAEQLAGERARGGWYVVDAEIGDVFDEDPTTLWRRVLRRQGGSLGWVSTYPVDPDLN</sequence>
<reference evidence="3 4" key="1">
    <citation type="submission" date="2015-11" db="EMBL/GenBank/DDBJ databases">
        <authorList>
            <person name="Zhang Y."/>
            <person name="Guo Z."/>
        </authorList>
    </citation>
    <scope>NUCLEOTIDE SEQUENCE [LARGE SCALE GENOMIC DNA]</scope>
    <source>
        <strain evidence="3 4">YFY001</strain>
    </source>
</reference>
<protein>
    <recommendedName>
        <fullName evidence="2">UPF0301 protein ASJ30_10830</fullName>
    </recommendedName>
</protein>
<dbReference type="InterPro" id="IPR003774">
    <property type="entry name" value="AlgH-like"/>
</dbReference>
<dbReference type="GO" id="GO:0005829">
    <property type="term" value="C:cytosol"/>
    <property type="evidence" value="ECO:0007669"/>
    <property type="project" value="TreeGrafter"/>
</dbReference>
<evidence type="ECO:0000313" key="4">
    <source>
        <dbReference type="Proteomes" id="UP000182938"/>
    </source>
</evidence>
<dbReference type="PANTHER" id="PTHR30327:SF1">
    <property type="entry name" value="UPF0301 PROTEIN YQGE"/>
    <property type="match status" value="1"/>
</dbReference>
<proteinExistence type="inferred from homology"/>
<dbReference type="AlphaFoldDB" id="A0A1L3MHU0"/>
<dbReference type="RefSeq" id="WP_072625112.1">
    <property type="nucleotide sequence ID" value="NZ_CP013290.1"/>
</dbReference>
<dbReference type="Proteomes" id="UP000182938">
    <property type="component" value="Chromosome"/>
</dbReference>
<dbReference type="PANTHER" id="PTHR30327">
    <property type="entry name" value="UNCHARACTERIZED PROTEIN YQGE"/>
    <property type="match status" value="1"/>
</dbReference>
<comment type="similarity">
    <text evidence="1 2">Belongs to the UPF0301 (AlgH) family.</text>
</comment>
<name>A0A1L3MHU0_9MICO</name>
<dbReference type="SUPFAM" id="SSF143456">
    <property type="entry name" value="VC0467-like"/>
    <property type="match status" value="1"/>
</dbReference>
<evidence type="ECO:0000256" key="1">
    <source>
        <dbReference type="ARBA" id="ARBA00009600"/>
    </source>
</evidence>
<gene>
    <name evidence="3" type="ORF">ASJ30_10830</name>
</gene>
<dbReference type="Gene3D" id="3.40.1740.10">
    <property type="entry name" value="VC0467-like"/>
    <property type="match status" value="1"/>
</dbReference>
<evidence type="ECO:0000256" key="2">
    <source>
        <dbReference type="HAMAP-Rule" id="MF_00758"/>
    </source>
</evidence>